<accession>A0A7W9V0L8</accession>
<proteinExistence type="predicted"/>
<name>A0A7W9V0L8_9ACTN</name>
<dbReference type="Gene3D" id="3.40.630.30">
    <property type="match status" value="1"/>
</dbReference>
<dbReference type="CDD" id="cd04301">
    <property type="entry name" value="NAT_SF"/>
    <property type="match status" value="1"/>
</dbReference>
<dbReference type="InterPro" id="IPR016181">
    <property type="entry name" value="Acyl_CoA_acyltransferase"/>
</dbReference>
<dbReference type="SUPFAM" id="SSF55729">
    <property type="entry name" value="Acyl-CoA N-acyltransferases (Nat)"/>
    <property type="match status" value="1"/>
</dbReference>
<evidence type="ECO:0000256" key="1">
    <source>
        <dbReference type="ARBA" id="ARBA00022679"/>
    </source>
</evidence>
<dbReference type="EMBL" id="JACHJL010000015">
    <property type="protein sequence ID" value="MBB5938265.1"/>
    <property type="molecule type" value="Genomic_DNA"/>
</dbReference>
<dbReference type="AlphaFoldDB" id="A0A7W9V0L8"/>
<organism evidence="4 5">
    <name type="scientific">Streptomyces zagrosensis</name>
    <dbReference type="NCBI Taxonomy" id="1042984"/>
    <lineage>
        <taxon>Bacteria</taxon>
        <taxon>Bacillati</taxon>
        <taxon>Actinomycetota</taxon>
        <taxon>Actinomycetes</taxon>
        <taxon>Kitasatosporales</taxon>
        <taxon>Streptomycetaceae</taxon>
        <taxon>Streptomyces</taxon>
    </lineage>
</organism>
<dbReference type="InterPro" id="IPR050832">
    <property type="entry name" value="Bact_Acetyltransf"/>
</dbReference>
<evidence type="ECO:0000313" key="5">
    <source>
        <dbReference type="Proteomes" id="UP000588098"/>
    </source>
</evidence>
<comment type="caution">
    <text evidence="4">The sequence shown here is derived from an EMBL/GenBank/DDBJ whole genome shotgun (WGS) entry which is preliminary data.</text>
</comment>
<dbReference type="Proteomes" id="UP000588098">
    <property type="component" value="Unassembled WGS sequence"/>
</dbReference>
<protein>
    <submittedName>
        <fullName evidence="4">Ribosomal protein S18 acetylase RimI-like enzyme</fullName>
    </submittedName>
</protein>
<dbReference type="PANTHER" id="PTHR43877">
    <property type="entry name" value="AMINOALKYLPHOSPHONATE N-ACETYLTRANSFERASE-RELATED-RELATED"/>
    <property type="match status" value="1"/>
</dbReference>
<dbReference type="GO" id="GO:0016747">
    <property type="term" value="F:acyltransferase activity, transferring groups other than amino-acyl groups"/>
    <property type="evidence" value="ECO:0007669"/>
    <property type="project" value="InterPro"/>
</dbReference>
<evidence type="ECO:0000313" key="4">
    <source>
        <dbReference type="EMBL" id="MBB5938265.1"/>
    </source>
</evidence>
<evidence type="ECO:0000256" key="2">
    <source>
        <dbReference type="ARBA" id="ARBA00023315"/>
    </source>
</evidence>
<dbReference type="InterPro" id="IPR000182">
    <property type="entry name" value="GNAT_dom"/>
</dbReference>
<dbReference type="Pfam" id="PF00583">
    <property type="entry name" value="Acetyltransf_1"/>
    <property type="match status" value="1"/>
</dbReference>
<keyword evidence="1" id="KW-0808">Transferase</keyword>
<keyword evidence="4" id="KW-0689">Ribosomal protein</keyword>
<dbReference type="GO" id="GO:0005840">
    <property type="term" value="C:ribosome"/>
    <property type="evidence" value="ECO:0007669"/>
    <property type="project" value="UniProtKB-KW"/>
</dbReference>
<dbReference type="RefSeq" id="WP_246495397.1">
    <property type="nucleotide sequence ID" value="NZ_JACHJL010000015.1"/>
</dbReference>
<feature type="domain" description="N-acetyltransferase" evidence="3">
    <location>
        <begin position="39"/>
        <end position="196"/>
    </location>
</feature>
<keyword evidence="5" id="KW-1185">Reference proteome</keyword>
<sequence length="229" mass="24287">MAQLTLRQAHEADHAPIVAAIQTWWGDTRTPDEARELSLLLPRLFLQHFAATSLILNEVGIGIEVKAEAEDPTPGGATGTTGVTLVTDVTDAGPGTSSAQPTERIAGFLVGFHSPDRPGTAYIHFVGVHPKLRHQGVARQLYERFFAQAAAAGRQEVRAIVSPANKPSIAFHRAMGFEPDAGDYESNGVPVHRDYDGPGHDRISFRRLLAVPPTATGATGATSTATAPG</sequence>
<keyword evidence="2" id="KW-0012">Acyltransferase</keyword>
<gene>
    <name evidence="4" type="ORF">FHS42_005353</name>
</gene>
<reference evidence="4 5" key="1">
    <citation type="submission" date="2020-08" db="EMBL/GenBank/DDBJ databases">
        <title>Genomic Encyclopedia of Type Strains, Phase III (KMG-III): the genomes of soil and plant-associated and newly described type strains.</title>
        <authorList>
            <person name="Whitman W."/>
        </authorList>
    </citation>
    <scope>NUCLEOTIDE SEQUENCE [LARGE SCALE GENOMIC DNA]</scope>
    <source>
        <strain evidence="4 5">CECT 8305</strain>
    </source>
</reference>
<evidence type="ECO:0000259" key="3">
    <source>
        <dbReference type="PROSITE" id="PS51186"/>
    </source>
</evidence>
<dbReference type="PROSITE" id="PS51186">
    <property type="entry name" value="GNAT"/>
    <property type="match status" value="1"/>
</dbReference>
<keyword evidence="4" id="KW-0687">Ribonucleoprotein</keyword>